<accession>A0ABS2GF29</accession>
<evidence type="ECO:0000313" key="2">
    <source>
        <dbReference type="EMBL" id="MBM6911893.1"/>
    </source>
</evidence>
<evidence type="ECO:0008006" key="4">
    <source>
        <dbReference type="Google" id="ProtNLM"/>
    </source>
</evidence>
<proteinExistence type="predicted"/>
<reference evidence="2 3" key="1">
    <citation type="journal article" date="2021" name="Sci. Rep.">
        <title>The distribution of antibiotic resistance genes in chicken gut microbiota commensals.</title>
        <authorList>
            <person name="Juricova H."/>
            <person name="Matiasovicova J."/>
            <person name="Kubasova T."/>
            <person name="Cejkova D."/>
            <person name="Rychlik I."/>
        </authorList>
    </citation>
    <scope>NUCLEOTIDE SEQUENCE [LARGE SCALE GENOMIC DNA]</scope>
    <source>
        <strain evidence="2 3">An537</strain>
    </source>
</reference>
<name>A0ABS2GF29_9FIRM</name>
<dbReference type="Proteomes" id="UP000707138">
    <property type="component" value="Unassembled WGS sequence"/>
</dbReference>
<dbReference type="RefSeq" id="WP_205087209.1">
    <property type="nucleotide sequence ID" value="NZ_JACJLA010000001.1"/>
</dbReference>
<feature type="region of interest" description="Disordered" evidence="1">
    <location>
        <begin position="434"/>
        <end position="464"/>
    </location>
</feature>
<organism evidence="2 3">
    <name type="scientific">Veillonella magna</name>
    <dbReference type="NCBI Taxonomy" id="464322"/>
    <lineage>
        <taxon>Bacteria</taxon>
        <taxon>Bacillati</taxon>
        <taxon>Bacillota</taxon>
        <taxon>Negativicutes</taxon>
        <taxon>Veillonellales</taxon>
        <taxon>Veillonellaceae</taxon>
        <taxon>Veillonella</taxon>
    </lineage>
</organism>
<feature type="compositionally biased region" description="Basic residues" evidence="1">
    <location>
        <begin position="444"/>
        <end position="454"/>
    </location>
</feature>
<gene>
    <name evidence="2" type="ORF">H6A01_00945</name>
</gene>
<keyword evidence="3" id="KW-1185">Reference proteome</keyword>
<evidence type="ECO:0000313" key="3">
    <source>
        <dbReference type="Proteomes" id="UP000707138"/>
    </source>
</evidence>
<feature type="compositionally biased region" description="Polar residues" evidence="1">
    <location>
        <begin position="455"/>
        <end position="464"/>
    </location>
</feature>
<dbReference type="EMBL" id="JACJLA010000001">
    <property type="protein sequence ID" value="MBM6911893.1"/>
    <property type="molecule type" value="Genomic_DNA"/>
</dbReference>
<protein>
    <recommendedName>
        <fullName evidence="4">DUF4316 domain-containing protein</fullName>
    </recommendedName>
</protein>
<sequence>MKYIEHDYDTTMFATIDNQDNLHYYEVPRSLAETIPAISKVDSVVRRDTERPEYYNWCYAGMAQEVEPVLKEAGIAPKTGDFEMLYYHEKVLETTLLDQGVDMKEARLLSDAEKMNTEALLEAVTVQTPEETVAMAKDVIAHPDRAAMYGTRGRLITDYGVPKEEANRAADTKEHAAFLHEELMKYEPLKDSSKVAVREAVQKSIQRQTQTTMFAAIDHQDNLHYYKVPRSLAETIPAIQTIDCVAEYRPDTERPEYHNECYFGTLREIEPAMKEAGIAPETNDCEIKYYYEVDLEKELLDRGVTGKDARFLSDSFKVNSSALLEAVTVQTPEETVAMAKDVIAHPDRAAMYGTQAILITDYGVPKEEAIRAADTKEHAAILHAKNNLSNPLDFPLNEVGQMRREYRRKFITTRTKSRVHEAVQDAIKANEKSNTYEEKAKAVAPKRVKLRLHSHQSNSNEFER</sequence>
<comment type="caution">
    <text evidence="2">The sequence shown here is derived from an EMBL/GenBank/DDBJ whole genome shotgun (WGS) entry which is preliminary data.</text>
</comment>
<evidence type="ECO:0000256" key="1">
    <source>
        <dbReference type="SAM" id="MobiDB-lite"/>
    </source>
</evidence>